<evidence type="ECO:0000313" key="1">
    <source>
        <dbReference type="EMBL" id="PRQ22838.1"/>
    </source>
</evidence>
<keyword evidence="2" id="KW-1185">Reference proteome</keyword>
<dbReference type="EMBL" id="PDCK01000044">
    <property type="protein sequence ID" value="PRQ22838.1"/>
    <property type="molecule type" value="Genomic_DNA"/>
</dbReference>
<gene>
    <name evidence="1" type="ORF">RchiOBHm_Chr6g0254591</name>
</gene>
<name>A0A2P6PLN1_ROSCH</name>
<evidence type="ECO:0000313" key="2">
    <source>
        <dbReference type="Proteomes" id="UP000238479"/>
    </source>
</evidence>
<dbReference type="Proteomes" id="UP000238479">
    <property type="component" value="Chromosome 6"/>
</dbReference>
<reference evidence="1 2" key="1">
    <citation type="journal article" date="2018" name="Nat. Genet.">
        <title>The Rosa genome provides new insights in the design of modern roses.</title>
        <authorList>
            <person name="Bendahmane M."/>
        </authorList>
    </citation>
    <scope>NUCLEOTIDE SEQUENCE [LARGE SCALE GENOMIC DNA]</scope>
    <source>
        <strain evidence="2">cv. Old Blush</strain>
    </source>
</reference>
<dbReference type="AlphaFoldDB" id="A0A2P6PLN1"/>
<organism evidence="1 2">
    <name type="scientific">Rosa chinensis</name>
    <name type="common">China rose</name>
    <dbReference type="NCBI Taxonomy" id="74649"/>
    <lineage>
        <taxon>Eukaryota</taxon>
        <taxon>Viridiplantae</taxon>
        <taxon>Streptophyta</taxon>
        <taxon>Embryophyta</taxon>
        <taxon>Tracheophyta</taxon>
        <taxon>Spermatophyta</taxon>
        <taxon>Magnoliopsida</taxon>
        <taxon>eudicotyledons</taxon>
        <taxon>Gunneridae</taxon>
        <taxon>Pentapetalae</taxon>
        <taxon>rosids</taxon>
        <taxon>fabids</taxon>
        <taxon>Rosales</taxon>
        <taxon>Rosaceae</taxon>
        <taxon>Rosoideae</taxon>
        <taxon>Rosoideae incertae sedis</taxon>
        <taxon>Rosa</taxon>
    </lineage>
</organism>
<comment type="caution">
    <text evidence="1">The sequence shown here is derived from an EMBL/GenBank/DDBJ whole genome shotgun (WGS) entry which is preliminary data.</text>
</comment>
<sequence length="57" mass="6535">MGPFTLLHQTEPISPLLLNTHYSPNPKTPQPGLNFSVSLSFTLFHYFDHRLTAHLCR</sequence>
<accession>A0A2P6PLN1</accession>
<proteinExistence type="predicted"/>
<dbReference type="Gramene" id="PRQ22838">
    <property type="protein sequence ID" value="PRQ22838"/>
    <property type="gene ID" value="RchiOBHm_Chr6g0254591"/>
</dbReference>
<protein>
    <submittedName>
        <fullName evidence="1">Uncharacterized protein</fullName>
    </submittedName>
</protein>